<keyword evidence="11" id="KW-0443">Lipid metabolism</keyword>
<dbReference type="PANTHER" id="PTHR14269:SF62">
    <property type="entry name" value="CDP-DIACYLGLYCEROL--GLYCEROL-3-PHOSPHATE 3-PHOSPHATIDYLTRANSFERASE 1, CHLOROPLASTIC"/>
    <property type="match status" value="1"/>
</dbReference>
<comment type="pathway">
    <text evidence="3">Phospholipid metabolism; phosphatidylglycerol biosynthesis; phosphatidylglycerol from CDP-diacylglycerol: step 1/2.</text>
</comment>
<evidence type="ECO:0000256" key="2">
    <source>
        <dbReference type="ARBA" id="ARBA00004141"/>
    </source>
</evidence>
<organism evidence="19 20">
    <name type="scientific">Candidatus Limivivens merdigallinarum</name>
    <dbReference type="NCBI Taxonomy" id="2840859"/>
    <lineage>
        <taxon>Bacteria</taxon>
        <taxon>Bacillati</taxon>
        <taxon>Bacillota</taxon>
        <taxon>Clostridia</taxon>
        <taxon>Lachnospirales</taxon>
        <taxon>Lachnospiraceae</taxon>
        <taxon>Lachnospiraceae incertae sedis</taxon>
        <taxon>Candidatus Limivivens</taxon>
    </lineage>
</organism>
<evidence type="ECO:0000256" key="1">
    <source>
        <dbReference type="ARBA" id="ARBA00003973"/>
    </source>
</evidence>
<keyword evidence="7" id="KW-0444">Lipid biosynthesis</keyword>
<evidence type="ECO:0000256" key="4">
    <source>
        <dbReference type="ARBA" id="ARBA00010441"/>
    </source>
</evidence>
<dbReference type="GO" id="GO:0016020">
    <property type="term" value="C:membrane"/>
    <property type="evidence" value="ECO:0007669"/>
    <property type="project" value="UniProtKB-SubCell"/>
</dbReference>
<evidence type="ECO:0000256" key="18">
    <source>
        <dbReference type="SAM" id="Phobius"/>
    </source>
</evidence>
<dbReference type="InterPro" id="IPR048254">
    <property type="entry name" value="CDP_ALCOHOL_P_TRANSF_CS"/>
</dbReference>
<evidence type="ECO:0000256" key="6">
    <source>
        <dbReference type="ARBA" id="ARBA00014944"/>
    </source>
</evidence>
<feature type="transmembrane region" description="Helical" evidence="18">
    <location>
        <begin position="155"/>
        <end position="176"/>
    </location>
</feature>
<evidence type="ECO:0000256" key="12">
    <source>
        <dbReference type="ARBA" id="ARBA00023136"/>
    </source>
</evidence>
<evidence type="ECO:0000256" key="8">
    <source>
        <dbReference type="ARBA" id="ARBA00022679"/>
    </source>
</evidence>
<dbReference type="InterPro" id="IPR050324">
    <property type="entry name" value="CDP-alcohol_PTase-I"/>
</dbReference>
<evidence type="ECO:0000256" key="3">
    <source>
        <dbReference type="ARBA" id="ARBA00005042"/>
    </source>
</evidence>
<keyword evidence="9 18" id="KW-0812">Transmembrane</keyword>
<protein>
    <recommendedName>
        <fullName evidence="6">CDP-diacylglycerol--glycerol-3-phosphate 3-phosphatidyltransferase</fullName>
        <ecNumber evidence="5">2.7.8.5</ecNumber>
    </recommendedName>
    <alternativeName>
        <fullName evidence="15">Phosphatidylglycerophosphate synthase</fullName>
    </alternativeName>
</protein>
<comment type="catalytic activity">
    <reaction evidence="16">
        <text>a CDP-1,2-diacyl-sn-glycerol + sn-glycerol 3-phosphate = a 1,2-diacyl-sn-glycero-3-phospho-(1'-sn-glycero-3'-phosphate) + CMP + H(+)</text>
        <dbReference type="Rhea" id="RHEA:12593"/>
        <dbReference type="ChEBI" id="CHEBI:15378"/>
        <dbReference type="ChEBI" id="CHEBI:57597"/>
        <dbReference type="ChEBI" id="CHEBI:58332"/>
        <dbReference type="ChEBI" id="CHEBI:60110"/>
        <dbReference type="ChEBI" id="CHEBI:60377"/>
        <dbReference type="EC" id="2.7.8.5"/>
    </reaction>
</comment>
<evidence type="ECO:0000256" key="5">
    <source>
        <dbReference type="ARBA" id="ARBA00013170"/>
    </source>
</evidence>
<evidence type="ECO:0000313" key="19">
    <source>
        <dbReference type="EMBL" id="HIQ95402.1"/>
    </source>
</evidence>
<accession>A0A9D0ZSZ8</accession>
<evidence type="ECO:0000256" key="9">
    <source>
        <dbReference type="ARBA" id="ARBA00022692"/>
    </source>
</evidence>
<evidence type="ECO:0000256" key="16">
    <source>
        <dbReference type="ARBA" id="ARBA00048586"/>
    </source>
</evidence>
<evidence type="ECO:0000256" key="15">
    <source>
        <dbReference type="ARBA" id="ARBA00033018"/>
    </source>
</evidence>
<gene>
    <name evidence="19" type="ORF">IAB26_02470</name>
</gene>
<dbReference type="AlphaFoldDB" id="A0A9D0ZSZ8"/>
<dbReference type="GO" id="GO:0046474">
    <property type="term" value="P:glycerophospholipid biosynthetic process"/>
    <property type="evidence" value="ECO:0007669"/>
    <property type="project" value="TreeGrafter"/>
</dbReference>
<keyword evidence="12 18" id="KW-0472">Membrane</keyword>
<feature type="transmembrane region" description="Helical" evidence="18">
    <location>
        <begin position="77"/>
        <end position="95"/>
    </location>
</feature>
<dbReference type="InterPro" id="IPR000462">
    <property type="entry name" value="CDP-OH_P_trans"/>
</dbReference>
<reference evidence="19" key="1">
    <citation type="submission" date="2020-10" db="EMBL/GenBank/DDBJ databases">
        <authorList>
            <person name="Gilroy R."/>
        </authorList>
    </citation>
    <scope>NUCLEOTIDE SEQUENCE</scope>
    <source>
        <strain evidence="19">ChiSjej3B21-11622</strain>
    </source>
</reference>
<comment type="subcellular location">
    <subcellularLocation>
        <location evidence="2">Membrane</location>
        <topology evidence="2">Multi-pass membrane protein</topology>
    </subcellularLocation>
</comment>
<dbReference type="Pfam" id="PF01066">
    <property type="entry name" value="CDP-OH_P_transf"/>
    <property type="match status" value="1"/>
</dbReference>
<evidence type="ECO:0000256" key="13">
    <source>
        <dbReference type="ARBA" id="ARBA00023209"/>
    </source>
</evidence>
<dbReference type="PROSITE" id="PS00379">
    <property type="entry name" value="CDP_ALCOHOL_P_TRANSF"/>
    <property type="match status" value="1"/>
</dbReference>
<dbReference type="Proteomes" id="UP000886886">
    <property type="component" value="Unassembled WGS sequence"/>
</dbReference>
<dbReference type="EMBL" id="DVFT01000032">
    <property type="protein sequence ID" value="HIQ95402.1"/>
    <property type="molecule type" value="Genomic_DNA"/>
</dbReference>
<dbReference type="InterPro" id="IPR004570">
    <property type="entry name" value="Phosphatidylglycerol_P_synth"/>
</dbReference>
<keyword evidence="13" id="KW-0594">Phospholipid biosynthesis</keyword>
<evidence type="ECO:0000256" key="7">
    <source>
        <dbReference type="ARBA" id="ARBA00022516"/>
    </source>
</evidence>
<proteinExistence type="inferred from homology"/>
<comment type="caution">
    <text evidence="19">The sequence shown here is derived from an EMBL/GenBank/DDBJ whole genome shotgun (WGS) entry which is preliminary data.</text>
</comment>
<feature type="transmembrane region" description="Helical" evidence="18">
    <location>
        <begin position="131"/>
        <end position="149"/>
    </location>
</feature>
<comment type="similarity">
    <text evidence="4 17">Belongs to the CDP-alcohol phosphatidyltransferase class-I family.</text>
</comment>
<feature type="transmembrane region" description="Helical" evidence="18">
    <location>
        <begin position="12"/>
        <end position="34"/>
    </location>
</feature>
<keyword evidence="8 17" id="KW-0808">Transferase</keyword>
<keyword evidence="14" id="KW-1208">Phospholipid metabolism</keyword>
<dbReference type="Gene3D" id="1.20.120.1760">
    <property type="match status" value="1"/>
</dbReference>
<dbReference type="PIRSF" id="PIRSF000847">
    <property type="entry name" value="Phos_ph_gly_syn"/>
    <property type="match status" value="1"/>
</dbReference>
<evidence type="ECO:0000256" key="17">
    <source>
        <dbReference type="RuleBase" id="RU003750"/>
    </source>
</evidence>
<name>A0A9D0ZSZ8_9FIRM</name>
<dbReference type="PANTHER" id="PTHR14269">
    <property type="entry name" value="CDP-DIACYLGLYCEROL--GLYCEROL-3-PHOSPHATE 3-PHOSPHATIDYLTRANSFERASE-RELATED"/>
    <property type="match status" value="1"/>
</dbReference>
<evidence type="ECO:0000256" key="10">
    <source>
        <dbReference type="ARBA" id="ARBA00022989"/>
    </source>
</evidence>
<dbReference type="InterPro" id="IPR043130">
    <property type="entry name" value="CDP-OH_PTrfase_TM_dom"/>
</dbReference>
<comment type="function">
    <text evidence="1">This protein catalyzes the committed step to the synthesis of the acidic phospholipids.</text>
</comment>
<keyword evidence="10 18" id="KW-1133">Transmembrane helix</keyword>
<dbReference type="GO" id="GO:0008444">
    <property type="term" value="F:CDP-diacylglycerol-glycerol-3-phosphate 3-phosphatidyltransferase activity"/>
    <property type="evidence" value="ECO:0007669"/>
    <property type="project" value="UniProtKB-EC"/>
</dbReference>
<evidence type="ECO:0000256" key="11">
    <source>
        <dbReference type="ARBA" id="ARBA00023098"/>
    </source>
</evidence>
<reference evidence="19" key="2">
    <citation type="journal article" date="2021" name="PeerJ">
        <title>Extensive microbial diversity within the chicken gut microbiome revealed by metagenomics and culture.</title>
        <authorList>
            <person name="Gilroy R."/>
            <person name="Ravi A."/>
            <person name="Getino M."/>
            <person name="Pursley I."/>
            <person name="Horton D.L."/>
            <person name="Alikhan N.F."/>
            <person name="Baker D."/>
            <person name="Gharbi K."/>
            <person name="Hall N."/>
            <person name="Watson M."/>
            <person name="Adriaenssens E.M."/>
            <person name="Foster-Nyarko E."/>
            <person name="Jarju S."/>
            <person name="Secka A."/>
            <person name="Antonio M."/>
            <person name="Oren A."/>
            <person name="Chaudhuri R.R."/>
            <person name="La Ragione R."/>
            <person name="Hildebrand F."/>
            <person name="Pallen M.J."/>
        </authorList>
    </citation>
    <scope>NUCLEOTIDE SEQUENCE</scope>
    <source>
        <strain evidence="19">ChiSjej3B21-11622</strain>
    </source>
</reference>
<dbReference type="EC" id="2.7.8.5" evidence="5"/>
<sequence length="203" mass="22771">MKTFNRKELLSIPNLMGYFRILLIPVFCILYLGADSMADYYLAAGVVLLSTLTDFLDGKVARRFNMITEFGKFLDPVADKLTHAAIALCLAVRFVPMRYLVVLMAVKEGFMAVMGMVNLRHGRKLNGAKWFGKVCTASLFIVLGILVLFPQIPEVAASVLIYLEMAVMALTLLLYLPEFYRMRQSWGNHGKEDSDEEDSAAGR</sequence>
<evidence type="ECO:0000313" key="20">
    <source>
        <dbReference type="Proteomes" id="UP000886886"/>
    </source>
</evidence>
<evidence type="ECO:0000256" key="14">
    <source>
        <dbReference type="ARBA" id="ARBA00023264"/>
    </source>
</evidence>